<name>W9WT24_9EURO</name>
<dbReference type="AlphaFoldDB" id="W9WT24"/>
<proteinExistence type="predicted"/>
<gene>
    <name evidence="2" type="ORF">A1O5_08795</name>
</gene>
<protein>
    <recommendedName>
        <fullName evidence="1">DUF6606 domain-containing protein</fullName>
    </recommendedName>
</protein>
<dbReference type="Pfam" id="PF20255">
    <property type="entry name" value="DUF6606"/>
    <property type="match status" value="1"/>
</dbReference>
<dbReference type="eggNOG" id="ENOG502QUFK">
    <property type="taxonomic scope" value="Eukaryota"/>
</dbReference>
<evidence type="ECO:0000259" key="1">
    <source>
        <dbReference type="Pfam" id="PF20255"/>
    </source>
</evidence>
<comment type="caution">
    <text evidence="2">The sequence shown here is derived from an EMBL/GenBank/DDBJ whole genome shotgun (WGS) entry which is preliminary data.</text>
</comment>
<feature type="domain" description="DUF6606" evidence="1">
    <location>
        <begin position="12"/>
        <end position="273"/>
    </location>
</feature>
<dbReference type="Proteomes" id="UP000019471">
    <property type="component" value="Unassembled WGS sequence"/>
</dbReference>
<evidence type="ECO:0000313" key="2">
    <source>
        <dbReference type="EMBL" id="EXJ68180.1"/>
    </source>
</evidence>
<dbReference type="RefSeq" id="XP_007747566.1">
    <property type="nucleotide sequence ID" value="XM_007749376.1"/>
</dbReference>
<dbReference type="EMBL" id="AMGX01000014">
    <property type="protein sequence ID" value="EXJ68180.1"/>
    <property type="molecule type" value="Genomic_DNA"/>
</dbReference>
<reference evidence="2 3" key="1">
    <citation type="submission" date="2013-03" db="EMBL/GenBank/DDBJ databases">
        <title>The Genome Sequence of Cladophialophora psammophila CBS 110553.</title>
        <authorList>
            <consortium name="The Broad Institute Genomics Platform"/>
            <person name="Cuomo C."/>
            <person name="de Hoog S."/>
            <person name="Gorbushina A."/>
            <person name="Walker B."/>
            <person name="Young S.K."/>
            <person name="Zeng Q."/>
            <person name="Gargeya S."/>
            <person name="Fitzgerald M."/>
            <person name="Haas B."/>
            <person name="Abouelleil A."/>
            <person name="Allen A.W."/>
            <person name="Alvarado L."/>
            <person name="Arachchi H.M."/>
            <person name="Berlin A.M."/>
            <person name="Chapman S.B."/>
            <person name="Gainer-Dewar J."/>
            <person name="Goldberg J."/>
            <person name="Griggs A."/>
            <person name="Gujja S."/>
            <person name="Hansen M."/>
            <person name="Howarth C."/>
            <person name="Imamovic A."/>
            <person name="Ireland A."/>
            <person name="Larimer J."/>
            <person name="McCowan C."/>
            <person name="Murphy C."/>
            <person name="Pearson M."/>
            <person name="Poon T.W."/>
            <person name="Priest M."/>
            <person name="Roberts A."/>
            <person name="Saif S."/>
            <person name="Shea T."/>
            <person name="Sisk P."/>
            <person name="Sykes S."/>
            <person name="Wortman J."/>
            <person name="Nusbaum C."/>
            <person name="Birren B."/>
        </authorList>
    </citation>
    <scope>NUCLEOTIDE SEQUENCE [LARGE SCALE GENOMIC DNA]</scope>
    <source>
        <strain evidence="2 3">CBS 110553</strain>
    </source>
</reference>
<accession>W9WT24</accession>
<dbReference type="HOGENOM" id="CLU_070843_0_0_1"/>
<organism evidence="2 3">
    <name type="scientific">Cladophialophora psammophila CBS 110553</name>
    <dbReference type="NCBI Taxonomy" id="1182543"/>
    <lineage>
        <taxon>Eukaryota</taxon>
        <taxon>Fungi</taxon>
        <taxon>Dikarya</taxon>
        <taxon>Ascomycota</taxon>
        <taxon>Pezizomycotina</taxon>
        <taxon>Eurotiomycetes</taxon>
        <taxon>Chaetothyriomycetidae</taxon>
        <taxon>Chaetothyriales</taxon>
        <taxon>Herpotrichiellaceae</taxon>
        <taxon>Cladophialophora</taxon>
    </lineage>
</organism>
<keyword evidence="3" id="KW-1185">Reference proteome</keyword>
<dbReference type="GeneID" id="19193493"/>
<sequence>MATSSAKLLCAIVNHLVLPPDLPDNVDKNLAEVNHELLQRVQNACRELDSAIKGEFQQELRLLQSSLAHSCNYSEHFVDWQVDEILIVHVSEQNTGLLVRHGTSELKEYIIFEAFKVSAKSENVLESLGALQWDFPTSAAAIPNKVFADESFQQSLAEFLQKASFERVGKFGATILRVKSPTPEARDTNNPALITGLLITLLEGLSQLATTSPIRKRVRDEVRWKDSGIPWRRSPFWLRLRVGILRHLEQLTCPSVSIAMYKALMCLLHAQLLGPVAGSQAPELAHLLFRKLGRRIAKLEKDGALAAAADIRISVAYPQSPRFRRIPACVNSAPWETE</sequence>
<dbReference type="InterPro" id="IPR046541">
    <property type="entry name" value="DUF6606"/>
</dbReference>
<dbReference type="STRING" id="1182543.W9WT24"/>
<evidence type="ECO:0000313" key="3">
    <source>
        <dbReference type="Proteomes" id="UP000019471"/>
    </source>
</evidence>
<dbReference type="OrthoDB" id="4133945at2759"/>